<proteinExistence type="predicted"/>
<evidence type="ECO:0000313" key="3">
    <source>
        <dbReference type="EMBL" id="KAG7538036.1"/>
    </source>
</evidence>
<keyword evidence="4" id="KW-1185">Reference proteome</keyword>
<organism evidence="3 4">
    <name type="scientific">Arabidopsis suecica</name>
    <name type="common">Swedish thale-cress</name>
    <name type="synonym">Cardaminopsis suecica</name>
    <dbReference type="NCBI Taxonomy" id="45249"/>
    <lineage>
        <taxon>Eukaryota</taxon>
        <taxon>Viridiplantae</taxon>
        <taxon>Streptophyta</taxon>
        <taxon>Embryophyta</taxon>
        <taxon>Tracheophyta</taxon>
        <taxon>Spermatophyta</taxon>
        <taxon>Magnoliopsida</taxon>
        <taxon>eudicotyledons</taxon>
        <taxon>Gunneridae</taxon>
        <taxon>Pentapetalae</taxon>
        <taxon>rosids</taxon>
        <taxon>malvids</taxon>
        <taxon>Brassicales</taxon>
        <taxon>Brassicaceae</taxon>
        <taxon>Camelineae</taxon>
        <taxon>Arabidopsis</taxon>
    </lineage>
</organism>
<dbReference type="PANTHER" id="PTHR33122:SF40">
    <property type="entry name" value="BIFUNCTIONAL INHIBITOR_LIPID-TRANSFER PROTEIN_SEED STORAGE 2S ALBUMIN SUPERFAMILY PROTEIN"/>
    <property type="match status" value="1"/>
</dbReference>
<dbReference type="InterPro" id="IPR016140">
    <property type="entry name" value="Bifunc_inhib/LTP/seed_store"/>
</dbReference>
<dbReference type="OrthoDB" id="656626at2759"/>
<reference evidence="3 4" key="1">
    <citation type="submission" date="2020-12" db="EMBL/GenBank/DDBJ databases">
        <title>Concerted genomic and epigenomic changes stabilize Arabidopsis allopolyploids.</title>
        <authorList>
            <person name="Chen Z."/>
        </authorList>
    </citation>
    <scope>NUCLEOTIDE SEQUENCE [LARGE SCALE GENOMIC DNA]</scope>
    <source>
        <strain evidence="3">As9502</strain>
        <tissue evidence="3">Leaf</tissue>
    </source>
</reference>
<protein>
    <submittedName>
        <fullName evidence="3">Bifunctional inhibitor/plant lipid transfer protein/seed storage helical domain</fullName>
    </submittedName>
</protein>
<dbReference type="InterPro" id="IPR044741">
    <property type="entry name" value="NsLTP-like"/>
</dbReference>
<dbReference type="PANTHER" id="PTHR33122">
    <property type="entry name" value="LIPID BINDING PROTEIN-RELATED"/>
    <property type="match status" value="1"/>
</dbReference>
<evidence type="ECO:0000256" key="1">
    <source>
        <dbReference type="SAM" id="SignalP"/>
    </source>
</evidence>
<gene>
    <name evidence="3" type="ORF">ISN44_As13g018620</name>
</gene>
<dbReference type="AlphaFoldDB" id="A0A8T1XSZ6"/>
<sequence length="96" mass="10054">MQFAALAMVLTAAIMVKEATSIPICNIETNDLGKCGPAFTGNNPPPPGPDCCAVVKAANLQCLCPYKPFLSRFGIDPSKVRPLLANCGVNTPPSCF</sequence>
<feature type="chain" id="PRO_5035877189" evidence="1">
    <location>
        <begin position="22"/>
        <end position="96"/>
    </location>
</feature>
<dbReference type="EMBL" id="JAEFBJ010000013">
    <property type="protein sequence ID" value="KAG7538036.1"/>
    <property type="molecule type" value="Genomic_DNA"/>
</dbReference>
<evidence type="ECO:0000259" key="2">
    <source>
        <dbReference type="Pfam" id="PF14368"/>
    </source>
</evidence>
<dbReference type="Proteomes" id="UP000694251">
    <property type="component" value="Chromosome 13"/>
</dbReference>
<feature type="signal peptide" evidence="1">
    <location>
        <begin position="1"/>
        <end position="21"/>
    </location>
</feature>
<comment type="caution">
    <text evidence="3">The sequence shown here is derived from an EMBL/GenBank/DDBJ whole genome shotgun (WGS) entry which is preliminary data.</text>
</comment>
<accession>A0A8T1XSZ6</accession>
<evidence type="ECO:0000313" key="4">
    <source>
        <dbReference type="Proteomes" id="UP000694251"/>
    </source>
</evidence>
<feature type="domain" description="Bifunctional inhibitor/plant lipid transfer protein/seed storage helical" evidence="2">
    <location>
        <begin position="7"/>
        <end position="94"/>
    </location>
</feature>
<dbReference type="InterPro" id="IPR039265">
    <property type="entry name" value="DIR1-like"/>
</dbReference>
<dbReference type="GO" id="GO:0005504">
    <property type="term" value="F:fatty acid binding"/>
    <property type="evidence" value="ECO:0007669"/>
    <property type="project" value="InterPro"/>
</dbReference>
<dbReference type="Pfam" id="PF14368">
    <property type="entry name" value="LTP_2"/>
    <property type="match status" value="1"/>
</dbReference>
<dbReference type="CDD" id="cd04660">
    <property type="entry name" value="nsLTP_like"/>
    <property type="match status" value="1"/>
</dbReference>
<keyword evidence="1" id="KW-0732">Signal</keyword>
<dbReference type="GO" id="GO:0009627">
    <property type="term" value="P:systemic acquired resistance"/>
    <property type="evidence" value="ECO:0007669"/>
    <property type="project" value="InterPro"/>
</dbReference>
<name>A0A8T1XSZ6_ARASU</name>